<evidence type="ECO:0000259" key="2">
    <source>
        <dbReference type="Pfam" id="PF00582"/>
    </source>
</evidence>
<accession>A0AAW9HUZ7</accession>
<dbReference type="InterPro" id="IPR006015">
    <property type="entry name" value="Universal_stress_UspA"/>
</dbReference>
<dbReference type="PRINTS" id="PR01438">
    <property type="entry name" value="UNVRSLSTRESS"/>
</dbReference>
<gene>
    <name evidence="4" type="ORF">R6G80_00645</name>
    <name evidence="3" type="ORF">R6G86_04655</name>
</gene>
<comment type="caution">
    <text evidence="4">The sequence shown here is derived from an EMBL/GenBank/DDBJ whole genome shotgun (WGS) entry which is preliminary data.</text>
</comment>
<protein>
    <submittedName>
        <fullName evidence="4">Universal stress protein</fullName>
    </submittedName>
</protein>
<evidence type="ECO:0000313" key="5">
    <source>
        <dbReference type="Proteomes" id="UP001275049"/>
    </source>
</evidence>
<dbReference type="Proteomes" id="UP001275049">
    <property type="component" value="Unassembled WGS sequence"/>
</dbReference>
<reference evidence="4 5" key="1">
    <citation type="submission" date="2023-10" db="EMBL/GenBank/DDBJ databases">
        <title>Whole Genome based description of the genera Actinobaculum and Actinotignum reveals a complex phylogenetic relationship within the species included in the genus Actinotignum.</title>
        <authorList>
            <person name="Jensen C.S."/>
            <person name="Dargis R."/>
            <person name="Kemp M."/>
            <person name="Christensen J.J."/>
        </authorList>
    </citation>
    <scope>NUCLEOTIDE SEQUENCE</scope>
    <source>
        <strain evidence="4">SLA_B511</strain>
        <strain evidence="3 5">SLA_B974</strain>
    </source>
</reference>
<dbReference type="CDD" id="cd00293">
    <property type="entry name" value="USP-like"/>
    <property type="match status" value="1"/>
</dbReference>
<dbReference type="PANTHER" id="PTHR46268:SF6">
    <property type="entry name" value="UNIVERSAL STRESS PROTEIN UP12"/>
    <property type="match status" value="1"/>
</dbReference>
<keyword evidence="5" id="KW-1185">Reference proteome</keyword>
<proteinExistence type="inferred from homology"/>
<dbReference type="EMBL" id="JAWNGA010000006">
    <property type="protein sequence ID" value="MDY5133033.1"/>
    <property type="molecule type" value="Genomic_DNA"/>
</dbReference>
<dbReference type="PANTHER" id="PTHR46268">
    <property type="entry name" value="STRESS RESPONSE PROTEIN NHAX"/>
    <property type="match status" value="1"/>
</dbReference>
<sequence>MYQHENIVIVGIDGSPESHVALRWACHVAINRRASIRAVAAYSDETLREDAQTLLDEAIETVRDLDVKLSTQTVQGDAVQVLLEQSKVGARIIVGQKGVDTPKAGQLGPVAHAVTSKAFCPVAVVPMDYSNKIPIKHIVVGVDGSDESKYALNLAVRIAGRWGGKVSAINAVNVGMSAGLLPSAQMTQEILEDIRIGLEDTVKEVLRGDETVSVSCYAVEGSASDIMADFSTTVDLVIVGTRGRGGLTGFLFGSTSQQILKETHAPVIVVPPRATTTLHVKDSNVPWDIKDDPSAR</sequence>
<name>A0AAW9HUZ7_9ACTO</name>
<evidence type="ECO:0000313" key="6">
    <source>
        <dbReference type="Proteomes" id="UP001281731"/>
    </source>
</evidence>
<dbReference type="Proteomes" id="UP001281731">
    <property type="component" value="Unassembled WGS sequence"/>
</dbReference>
<organism evidence="4 6">
    <name type="scientific">Actinotignum urinale</name>
    <dbReference type="NCBI Taxonomy" id="190146"/>
    <lineage>
        <taxon>Bacteria</taxon>
        <taxon>Bacillati</taxon>
        <taxon>Actinomycetota</taxon>
        <taxon>Actinomycetes</taxon>
        <taxon>Actinomycetales</taxon>
        <taxon>Actinomycetaceae</taxon>
        <taxon>Actinotignum</taxon>
    </lineage>
</organism>
<dbReference type="InterPro" id="IPR006016">
    <property type="entry name" value="UspA"/>
</dbReference>
<dbReference type="RefSeq" id="WP_022865911.1">
    <property type="nucleotide sequence ID" value="NZ_CP126967.1"/>
</dbReference>
<dbReference type="Gene3D" id="3.40.50.12370">
    <property type="match status" value="1"/>
</dbReference>
<feature type="domain" description="UspA" evidence="2">
    <location>
        <begin position="8"/>
        <end position="126"/>
    </location>
</feature>
<evidence type="ECO:0000313" key="4">
    <source>
        <dbReference type="EMBL" id="MDY5154240.1"/>
    </source>
</evidence>
<comment type="similarity">
    <text evidence="1">Belongs to the universal stress protein A family.</text>
</comment>
<dbReference type="Pfam" id="PF00582">
    <property type="entry name" value="Usp"/>
    <property type="match status" value="2"/>
</dbReference>
<dbReference type="EMBL" id="JAWNGC010000001">
    <property type="protein sequence ID" value="MDY5154240.1"/>
    <property type="molecule type" value="Genomic_DNA"/>
</dbReference>
<evidence type="ECO:0000256" key="1">
    <source>
        <dbReference type="ARBA" id="ARBA00008791"/>
    </source>
</evidence>
<feature type="domain" description="UspA" evidence="2">
    <location>
        <begin position="135"/>
        <end position="271"/>
    </location>
</feature>
<evidence type="ECO:0000313" key="3">
    <source>
        <dbReference type="EMBL" id="MDY5133033.1"/>
    </source>
</evidence>
<dbReference type="AlphaFoldDB" id="A0AAW9HUZ7"/>
<dbReference type="SUPFAM" id="SSF52402">
    <property type="entry name" value="Adenine nucleotide alpha hydrolases-like"/>
    <property type="match status" value="2"/>
</dbReference>